<dbReference type="Proteomes" id="UP000197781">
    <property type="component" value="Chromosome"/>
</dbReference>
<evidence type="ECO:0000313" key="2">
    <source>
        <dbReference type="Proteomes" id="UP000197781"/>
    </source>
</evidence>
<sequence>MSIETKNAPEINHRRQQALKLIEEWIEQEEERFVKSKNENSPTGLIEKCNTLFEKPSDARDTTLKNTKQK</sequence>
<evidence type="ECO:0000313" key="1">
    <source>
        <dbReference type="EMBL" id="ASJ53875.1"/>
    </source>
</evidence>
<proteinExistence type="predicted"/>
<organism evidence="1 2">
    <name type="scientific">Brevibacillus formosus</name>
    <dbReference type="NCBI Taxonomy" id="54913"/>
    <lineage>
        <taxon>Bacteria</taxon>
        <taxon>Bacillati</taxon>
        <taxon>Bacillota</taxon>
        <taxon>Bacilli</taxon>
        <taxon>Bacillales</taxon>
        <taxon>Paenibacillaceae</taxon>
        <taxon>Brevibacillus</taxon>
    </lineage>
</organism>
<gene>
    <name evidence="1" type="ORF">BP422_10160</name>
</gene>
<reference evidence="1 2" key="1">
    <citation type="submission" date="2016-11" db="EMBL/GenBank/DDBJ databases">
        <authorList>
            <person name="Jaros S."/>
            <person name="Januszkiewicz K."/>
            <person name="Wedrychowicz H."/>
        </authorList>
    </citation>
    <scope>NUCLEOTIDE SEQUENCE [LARGE SCALE GENOMIC DNA]</scope>
    <source>
        <strain evidence="1 2">NF2</strain>
    </source>
</reference>
<name>A0A220MG21_9BACL</name>
<protein>
    <submittedName>
        <fullName evidence="1">Uncharacterized protein</fullName>
    </submittedName>
</protein>
<dbReference type="EMBL" id="CP018145">
    <property type="protein sequence ID" value="ASJ53875.1"/>
    <property type="molecule type" value="Genomic_DNA"/>
</dbReference>
<dbReference type="KEGG" id="bfm:BP422_10160"/>
<accession>A0A220MG21</accession>
<dbReference type="RefSeq" id="WP_088907671.1">
    <property type="nucleotide sequence ID" value="NZ_CP018145.1"/>
</dbReference>
<dbReference type="AlphaFoldDB" id="A0A220MG21"/>